<reference evidence="1 2" key="1">
    <citation type="submission" date="2020-07" db="EMBL/GenBank/DDBJ databases">
        <title>Genomic Encyclopedia of Type Strains, Phase IV (KMG-IV): sequencing the most valuable type-strain genomes for metagenomic binning, comparative biology and taxonomic classification.</title>
        <authorList>
            <person name="Goeker M."/>
        </authorList>
    </citation>
    <scope>NUCLEOTIDE SEQUENCE [LARGE SCALE GENOMIC DNA]</scope>
    <source>
        <strain evidence="1 2">DSM 29043</strain>
    </source>
</reference>
<dbReference type="RefSeq" id="WP_179405856.1">
    <property type="nucleotide sequence ID" value="NZ_BMGF01000001.1"/>
</dbReference>
<gene>
    <name evidence="1" type="ORF">FHS75_000195</name>
</gene>
<dbReference type="GO" id="GO:0016740">
    <property type="term" value="F:transferase activity"/>
    <property type="evidence" value="ECO:0007669"/>
    <property type="project" value="UniProtKB-KW"/>
</dbReference>
<keyword evidence="1" id="KW-0808">Transferase</keyword>
<keyword evidence="2" id="KW-1185">Reference proteome</keyword>
<protein>
    <submittedName>
        <fullName evidence="1">Glutathione S-transferase</fullName>
    </submittedName>
</protein>
<dbReference type="Proteomes" id="UP000522081">
    <property type="component" value="Unassembled WGS sequence"/>
</dbReference>
<comment type="caution">
    <text evidence="1">The sequence shown here is derived from an EMBL/GenBank/DDBJ whole genome shotgun (WGS) entry which is preliminary data.</text>
</comment>
<dbReference type="InterPro" id="IPR036282">
    <property type="entry name" value="Glutathione-S-Trfase_C_sf"/>
</dbReference>
<dbReference type="InterPro" id="IPR036249">
    <property type="entry name" value="Thioredoxin-like_sf"/>
</dbReference>
<dbReference type="EMBL" id="JACBZF010000001">
    <property type="protein sequence ID" value="NYH93890.1"/>
    <property type="molecule type" value="Genomic_DNA"/>
</dbReference>
<dbReference type="SUPFAM" id="SSF47616">
    <property type="entry name" value="GST C-terminal domain-like"/>
    <property type="match status" value="1"/>
</dbReference>
<sequence length="256" mass="28144">MQYYPVSEARSMPGLRLVLSAGVPGPWGEAAKAVFGFRNVDYVPVEQAPMQPNKELLEWTGHRNAPIAVLDDEPPVTGWLDMIDLAERLGSGPSLLPADERRRVECLGFLTEIAGRDGLGWHRRILMCAPMLDAPADPDNPGLADVLCGYGVTEEALAQSNARIVAILRELAAQLERQKQAGSQWLVGNAPSALDLFWACFSMMLDPLSQDRNPMPDWLRGMYASLPDDIAAALDPALIAHRDRVYEEVIGLPLEY</sequence>
<proteinExistence type="predicted"/>
<accession>A0A7Z0BU35</accession>
<evidence type="ECO:0000313" key="2">
    <source>
        <dbReference type="Proteomes" id="UP000522081"/>
    </source>
</evidence>
<evidence type="ECO:0000313" key="1">
    <source>
        <dbReference type="EMBL" id="NYH93890.1"/>
    </source>
</evidence>
<dbReference type="AlphaFoldDB" id="A0A7Z0BU35"/>
<organism evidence="1 2">
    <name type="scientific">Novosphingobium marinum</name>
    <dbReference type="NCBI Taxonomy" id="1514948"/>
    <lineage>
        <taxon>Bacteria</taxon>
        <taxon>Pseudomonadati</taxon>
        <taxon>Pseudomonadota</taxon>
        <taxon>Alphaproteobacteria</taxon>
        <taxon>Sphingomonadales</taxon>
        <taxon>Sphingomonadaceae</taxon>
        <taxon>Novosphingobium</taxon>
    </lineage>
</organism>
<dbReference type="SUPFAM" id="SSF52833">
    <property type="entry name" value="Thioredoxin-like"/>
    <property type="match status" value="1"/>
</dbReference>
<dbReference type="Gene3D" id="1.20.1050.10">
    <property type="match status" value="1"/>
</dbReference>
<dbReference type="Gene3D" id="3.40.30.10">
    <property type="entry name" value="Glutaredoxin"/>
    <property type="match status" value="1"/>
</dbReference>
<name>A0A7Z0BU35_9SPHN</name>